<dbReference type="STRING" id="1071383.J7S8L8"/>
<feature type="binding site" evidence="15">
    <location>
        <position position="338"/>
    </location>
    <ligand>
        <name>Zn(2+)</name>
        <dbReference type="ChEBI" id="CHEBI:29105"/>
        <note>catalytic</note>
    </ligand>
</feature>
<dbReference type="Gene3D" id="3.30.2010.30">
    <property type="match status" value="1"/>
</dbReference>
<keyword evidence="11 17" id="KW-0482">Metalloprotease</keyword>
<dbReference type="EC" id="3.3.2.10" evidence="17"/>
<dbReference type="InterPro" id="IPR012777">
    <property type="entry name" value="LTA4H"/>
</dbReference>
<proteinExistence type="inferred from homology"/>
<evidence type="ECO:0000256" key="1">
    <source>
        <dbReference type="ARBA" id="ARBA00001268"/>
    </source>
</evidence>
<dbReference type="SUPFAM" id="SSF55486">
    <property type="entry name" value="Metalloproteases ('zincins'), catalytic domain"/>
    <property type="match status" value="1"/>
</dbReference>
<dbReference type="InterPro" id="IPR038502">
    <property type="entry name" value="M1_LTA-4_hydro/amino_C_sf"/>
</dbReference>
<dbReference type="FunFam" id="3.30.2010.30:FF:000001">
    <property type="entry name" value="Leukotriene A(4) hydrolase"/>
    <property type="match status" value="1"/>
</dbReference>
<evidence type="ECO:0000256" key="18">
    <source>
        <dbReference type="SAM" id="MobiDB-lite"/>
    </source>
</evidence>
<comment type="catalytic activity">
    <reaction evidence="1 17">
        <text>an epoxide + H2O = an ethanediol</text>
        <dbReference type="Rhea" id="RHEA:19037"/>
        <dbReference type="ChEBI" id="CHEBI:15377"/>
        <dbReference type="ChEBI" id="CHEBI:32955"/>
        <dbReference type="ChEBI" id="CHEBI:140594"/>
        <dbReference type="EC" id="3.3.2.10"/>
    </reaction>
</comment>
<keyword evidence="10 15" id="KW-0862">Zinc</keyword>
<dbReference type="PANTHER" id="PTHR45726">
    <property type="entry name" value="LEUKOTRIENE A-4 HYDROLASE"/>
    <property type="match status" value="1"/>
</dbReference>
<feature type="domain" description="Peptidase M1 leukotriene A4 hydrolase/aminopeptidase C-terminal" evidence="19">
    <location>
        <begin position="488"/>
        <end position="642"/>
    </location>
</feature>
<keyword evidence="21" id="KW-1185">Reference proteome</keyword>
<dbReference type="GO" id="GO:0004177">
    <property type="term" value="F:aminopeptidase activity"/>
    <property type="evidence" value="ECO:0007669"/>
    <property type="project" value="EnsemblFungi"/>
</dbReference>
<dbReference type="GO" id="GO:0000328">
    <property type="term" value="C:fungal-type vacuole lumen"/>
    <property type="evidence" value="ECO:0007669"/>
    <property type="project" value="EnsemblFungi"/>
</dbReference>
<dbReference type="GO" id="GO:0120113">
    <property type="term" value="P:cytoplasm to vacuole targeting by the NVT pathway"/>
    <property type="evidence" value="ECO:0007669"/>
    <property type="project" value="EnsemblFungi"/>
</dbReference>
<keyword evidence="8 15" id="KW-0479">Metal-binding</keyword>
<dbReference type="GO" id="GO:0061957">
    <property type="term" value="C:NVT complex"/>
    <property type="evidence" value="ECO:0007669"/>
    <property type="project" value="EnsemblFungi"/>
</dbReference>
<comment type="cofactor">
    <cofactor evidence="15 17">
        <name>Zn(2+)</name>
        <dbReference type="ChEBI" id="CHEBI:29105"/>
    </cofactor>
    <text evidence="15 17">Binds 1 zinc ion per subunit.</text>
</comment>
<evidence type="ECO:0000256" key="14">
    <source>
        <dbReference type="PIRSR" id="PIRSR612777-2"/>
    </source>
</evidence>
<evidence type="ECO:0000256" key="4">
    <source>
        <dbReference type="ARBA" id="ARBA00004496"/>
    </source>
</evidence>
<dbReference type="FunFam" id="1.10.390.10:FF:000009">
    <property type="entry name" value="Leukotriene A(4) hydrolase"/>
    <property type="match status" value="1"/>
</dbReference>
<dbReference type="Gene3D" id="1.10.390.10">
    <property type="entry name" value="Neutral Protease Domain 2"/>
    <property type="match status" value="1"/>
</dbReference>
<dbReference type="GO" id="GO:0008237">
    <property type="term" value="F:metallopeptidase activity"/>
    <property type="evidence" value="ECO:0007669"/>
    <property type="project" value="UniProtKB-KW"/>
</dbReference>
<dbReference type="HOGENOM" id="CLU_014505_1_2_1"/>
<evidence type="ECO:0000256" key="7">
    <source>
        <dbReference type="ARBA" id="ARBA00022670"/>
    </source>
</evidence>
<dbReference type="CDD" id="cd09599">
    <property type="entry name" value="M1_LTA4H"/>
    <property type="match status" value="1"/>
</dbReference>
<evidence type="ECO:0000256" key="3">
    <source>
        <dbReference type="ARBA" id="ARBA00004123"/>
    </source>
</evidence>
<dbReference type="PANTHER" id="PTHR45726:SF3">
    <property type="entry name" value="LEUKOTRIENE A-4 HYDROLASE"/>
    <property type="match status" value="1"/>
</dbReference>
<evidence type="ECO:0000256" key="13">
    <source>
        <dbReference type="PIRSR" id="PIRSR612777-1"/>
    </source>
</evidence>
<name>J7S8L8_HUIN7</name>
<dbReference type="AlphaFoldDB" id="J7S8L8"/>
<feature type="binding site" evidence="14">
    <location>
        <begin position="600"/>
        <end position="602"/>
    </location>
    <ligand>
        <name>a peptide</name>
        <dbReference type="ChEBI" id="CHEBI:60466"/>
    </ligand>
</feature>
<comment type="similarity">
    <text evidence="5 17">Belongs to the peptidase M1 family.</text>
</comment>
<protein>
    <recommendedName>
        <fullName evidence="17">Leukotriene A(4) hydrolase</fullName>
        <shortName evidence="17">LTA-4 hydrolase</shortName>
        <ecNumber evidence="17">3.3.2.10</ecNumber>
        <ecNumber evidence="17">3.4.11.-</ecNumber>
    </recommendedName>
</protein>
<feature type="compositionally biased region" description="Basic and acidic residues" evidence="18">
    <location>
        <begin position="12"/>
        <end position="25"/>
    </location>
</feature>
<dbReference type="GO" id="GO:0006629">
    <property type="term" value="P:lipid metabolic process"/>
    <property type="evidence" value="ECO:0007669"/>
    <property type="project" value="EnsemblFungi"/>
</dbReference>
<keyword evidence="12" id="KW-0539">Nucleus</keyword>
<feature type="binding site" evidence="15">
    <location>
        <position position="315"/>
    </location>
    <ligand>
        <name>Zn(2+)</name>
        <dbReference type="ChEBI" id="CHEBI:29105"/>
        <note>catalytic</note>
    </ligand>
</feature>
<evidence type="ECO:0000256" key="6">
    <source>
        <dbReference type="ARBA" id="ARBA00022490"/>
    </source>
</evidence>
<dbReference type="PRINTS" id="PR00756">
    <property type="entry name" value="ALADIPTASE"/>
</dbReference>
<dbReference type="eggNOG" id="KOG1047">
    <property type="taxonomic scope" value="Eukaryota"/>
</dbReference>
<keyword evidence="6 17" id="KW-0963">Cytoplasm</keyword>
<feature type="binding site" evidence="14">
    <location>
        <begin position="286"/>
        <end position="291"/>
    </location>
    <ligand>
        <name>a peptide</name>
        <dbReference type="ChEBI" id="CHEBI:60466"/>
    </ligand>
</feature>
<feature type="active site" description="Proton donor" evidence="13">
    <location>
        <position position="404"/>
    </location>
</feature>
<comment type="function">
    <text evidence="2">Aminopeptidase that preferentially cleaves di- and tripeptides. Also has low epoxide hydrolase activity (in vitro). Can hydrolyze the epoxide leukotriene LTA(4) but it forms preferentially 5,6-dihydroxy-7,9,11,14-eicosatetraenoic acid rather than the cytokine leukotriene B(4) as the product compared to the homologous mammalian enzyme (in vitro).</text>
</comment>
<dbReference type="Pfam" id="PF01433">
    <property type="entry name" value="Peptidase_M1"/>
    <property type="match status" value="1"/>
</dbReference>
<dbReference type="InterPro" id="IPR016024">
    <property type="entry name" value="ARM-type_fold"/>
</dbReference>
<dbReference type="SUPFAM" id="SSF63737">
    <property type="entry name" value="Leukotriene A4 hydrolase N-terminal domain"/>
    <property type="match status" value="1"/>
</dbReference>
<dbReference type="FunFam" id="1.25.40.320:FF:000001">
    <property type="entry name" value="Leukotriene A(4) hydrolase"/>
    <property type="match status" value="1"/>
</dbReference>
<evidence type="ECO:0000256" key="17">
    <source>
        <dbReference type="RuleBase" id="RU361141"/>
    </source>
</evidence>
<comment type="subcellular location">
    <subcellularLocation>
        <location evidence="4 17">Cytoplasm</location>
    </subcellularLocation>
    <subcellularLocation>
        <location evidence="3">Nucleus</location>
    </subcellularLocation>
</comment>
<dbReference type="OrthoDB" id="79562at2759"/>
<evidence type="ECO:0000259" key="19">
    <source>
        <dbReference type="SMART" id="SM01263"/>
    </source>
</evidence>
<dbReference type="InterPro" id="IPR042097">
    <property type="entry name" value="Aminopeptidase_N-like_N_sf"/>
</dbReference>
<dbReference type="Gene3D" id="1.25.40.320">
    <property type="entry name" value="Peptidase M1, leukotriene A4 hydrolase/aminopeptidase C-terminal domain"/>
    <property type="match status" value="1"/>
</dbReference>
<dbReference type="InterPro" id="IPR001930">
    <property type="entry name" value="Peptidase_M1"/>
</dbReference>
<evidence type="ECO:0000256" key="8">
    <source>
        <dbReference type="ARBA" id="ARBA00022723"/>
    </source>
</evidence>
<dbReference type="InterPro" id="IPR015211">
    <property type="entry name" value="Peptidase_M1_C"/>
</dbReference>
<dbReference type="GO" id="GO:0004301">
    <property type="term" value="F:epoxide hydrolase activity"/>
    <property type="evidence" value="ECO:0007669"/>
    <property type="project" value="UniProtKB-EC"/>
</dbReference>
<dbReference type="Gene3D" id="2.60.40.1730">
    <property type="entry name" value="tricorn interacting facor f3 domain"/>
    <property type="match status" value="1"/>
</dbReference>
<evidence type="ECO:0000256" key="15">
    <source>
        <dbReference type="PIRSR" id="PIRSR612777-3"/>
    </source>
</evidence>
<sequence>MGAEPTLLPPSIEERRPAQSPERDCSTLSNYTAFQLQAHTALTMRLDFDRRRIRGTVVHQLKYANRDAAHQGAAEDIHLDTSYLDILAVKVDGTPVKQFTVEPRSGPLGSRLVVTPASAPSVTGFSLEIDFETTEQCTALQWLDKEQAGGGHPYVFTQLEAIHARSLFPCFDTPSVKSTFEAEITSPLPVVFSGTSKNGAETRPGVYTFEQKVPIPAYLIGIASGDLSRARIGPRSHVYATPEMLRDAQWEFEGDVEQFITAGEAIVGQRYGWGTYDILVNVASYPYGGMESPNMTFATPTLIAHDKSNIDVIAHELAHSWSGNLVTNCSWNHFWLNEGWTVYLERRILARLQGEPARHFSALIGWSDLENSIAAMRDPTRFSTLVQRLDSETDPDDAFSTVPYEKGFNLLFHLEQLLGGPSEFDPFIKHYFGLFAHRSLDTFQFLDTLFSFYRNRSVDQWRLLQGGVDWATWLFAPGLPPKPEFDTSLATQVYALADRWIAYAKRADGATVGEFRPDDVSQFNANQVVLFLETLSSSRQTEWSSAQPQRAAQTLLEMYAAKTTQSQNAEVIAKKFKFACTARLAGYDSALADWLGTVGRMKFVRPGYRLLQAVNEPLALQTFQKYAGTYHPICRSLVAQDLGVGN</sequence>
<dbReference type="InterPro" id="IPR049980">
    <property type="entry name" value="LTA4H_cat"/>
</dbReference>
<dbReference type="EC" id="3.4.11.-" evidence="17"/>
<evidence type="ECO:0000256" key="12">
    <source>
        <dbReference type="ARBA" id="ARBA00023242"/>
    </source>
</evidence>
<feature type="region of interest" description="Disordered" evidence="18">
    <location>
        <begin position="1"/>
        <end position="25"/>
    </location>
</feature>
<accession>J7S8L8</accession>
<evidence type="ECO:0000256" key="9">
    <source>
        <dbReference type="ARBA" id="ARBA00022801"/>
    </source>
</evidence>
<dbReference type="RefSeq" id="XP_022465874.1">
    <property type="nucleotide sequence ID" value="XM_022609482.1"/>
</dbReference>
<reference evidence="20 21" key="1">
    <citation type="journal article" date="2011" name="Proc. Natl. Acad. Sci. U.S.A.">
        <title>Evolutionary erosion of yeast sex chromosomes by mating-type switching accidents.</title>
        <authorList>
            <person name="Gordon J.L."/>
            <person name="Armisen D."/>
            <person name="Proux-Wera E."/>
            <person name="Oheigeartaigh S.S."/>
            <person name="Byrne K.P."/>
            <person name="Wolfe K.H."/>
        </authorList>
    </citation>
    <scope>NUCLEOTIDE SEQUENCE [LARGE SCALE GENOMIC DNA]</scope>
    <source>
        <strain evidence="21">ATCC MYA-139 / BCRC 22969 / CBS 8797 / CCRC 22969 / KCTC 17520 / NBRC 10181 / NCYC 3082</strain>
    </source>
</reference>
<dbReference type="InterPro" id="IPR014782">
    <property type="entry name" value="Peptidase_M1_dom"/>
</dbReference>
<dbReference type="GO" id="GO:0005634">
    <property type="term" value="C:nucleus"/>
    <property type="evidence" value="ECO:0007669"/>
    <property type="project" value="UniProtKB-SubCell"/>
</dbReference>
<dbReference type="InterPro" id="IPR027268">
    <property type="entry name" value="Peptidase_M4/M1_CTD_sf"/>
</dbReference>
<dbReference type="GeneID" id="34527361"/>
<feature type="binding site" evidence="15">
    <location>
        <position position="319"/>
    </location>
    <ligand>
        <name>Zn(2+)</name>
        <dbReference type="ChEBI" id="CHEBI:29105"/>
        <note>catalytic</note>
    </ligand>
</feature>
<evidence type="ECO:0000256" key="5">
    <source>
        <dbReference type="ARBA" id="ARBA00010136"/>
    </source>
</evidence>
<keyword evidence="9 17" id="KW-0378">Hydrolase</keyword>
<dbReference type="GO" id="GO:0006508">
    <property type="term" value="P:proteolysis"/>
    <property type="evidence" value="ECO:0007669"/>
    <property type="project" value="UniProtKB-KW"/>
</dbReference>
<dbReference type="Proteomes" id="UP000006310">
    <property type="component" value="Chromosome 8"/>
</dbReference>
<gene>
    <name evidence="20" type="primary">KNAG0H02150</name>
    <name evidence="20" type="ordered locus">KNAG_0H02150</name>
</gene>
<evidence type="ECO:0000256" key="2">
    <source>
        <dbReference type="ARBA" id="ARBA00002142"/>
    </source>
</evidence>
<feature type="binding site" evidence="16">
    <location>
        <begin position="158"/>
        <end position="160"/>
    </location>
    <ligand>
        <name>a peptide</name>
        <dbReference type="ChEBI" id="CHEBI:60466"/>
    </ligand>
</feature>
<organism evidence="20 21">
    <name type="scientific">Huiozyma naganishii (strain ATCC MYA-139 / BCRC 22969 / CBS 8797 / KCTC 17520 / NBRC 10181 / NCYC 3082 / Yp74L-3)</name>
    <name type="common">Yeast</name>
    <name type="synonym">Kazachstania naganishii</name>
    <dbReference type="NCBI Taxonomy" id="1071383"/>
    <lineage>
        <taxon>Eukaryota</taxon>
        <taxon>Fungi</taxon>
        <taxon>Dikarya</taxon>
        <taxon>Ascomycota</taxon>
        <taxon>Saccharomycotina</taxon>
        <taxon>Saccharomycetes</taxon>
        <taxon>Saccharomycetales</taxon>
        <taxon>Saccharomycetaceae</taxon>
        <taxon>Huiozyma</taxon>
    </lineage>
</organism>
<reference evidence="21" key="2">
    <citation type="submission" date="2012-08" db="EMBL/GenBank/DDBJ databases">
        <title>Genome sequence of Kazachstania naganishii.</title>
        <authorList>
            <person name="Gordon J.L."/>
            <person name="Armisen D."/>
            <person name="Proux-Wera E."/>
            <person name="OhEigeartaigh S.S."/>
            <person name="Byrne K.P."/>
            <person name="Wolfe K.H."/>
        </authorList>
    </citation>
    <scope>NUCLEOTIDE SEQUENCE [LARGE SCALE GENOMIC DNA]</scope>
    <source>
        <strain evidence="21">ATCC MYA-139 / BCRC 22969 / CBS 8797 / CCRC 22969 / KCTC 17520 / NBRC 10181 / NCYC 3082</strain>
    </source>
</reference>
<dbReference type="MEROPS" id="M01.034"/>
<dbReference type="GO" id="GO:0005829">
    <property type="term" value="C:cytosol"/>
    <property type="evidence" value="ECO:0007669"/>
    <property type="project" value="TreeGrafter"/>
</dbReference>
<dbReference type="OMA" id="CTALQWM"/>
<evidence type="ECO:0000256" key="16">
    <source>
        <dbReference type="PIRSR" id="PIRSR634015-2"/>
    </source>
</evidence>
<dbReference type="GO" id="GO:0030163">
    <property type="term" value="P:protein catabolic process"/>
    <property type="evidence" value="ECO:0007669"/>
    <property type="project" value="EnsemblFungi"/>
</dbReference>
<dbReference type="KEGG" id="kng:KNAG_0H02150"/>
<feature type="active site" description="Proton acceptor" evidence="13">
    <location>
        <position position="316"/>
    </location>
</feature>
<dbReference type="Pfam" id="PF17900">
    <property type="entry name" value="Peptidase_M1_N"/>
    <property type="match status" value="1"/>
</dbReference>
<dbReference type="GO" id="GO:0008270">
    <property type="term" value="F:zinc ion binding"/>
    <property type="evidence" value="ECO:0007669"/>
    <property type="project" value="InterPro"/>
</dbReference>
<evidence type="ECO:0000313" key="21">
    <source>
        <dbReference type="Proteomes" id="UP000006310"/>
    </source>
</evidence>
<evidence type="ECO:0000313" key="20">
    <source>
        <dbReference type="EMBL" id="CCK71629.1"/>
    </source>
</evidence>
<dbReference type="SUPFAM" id="SSF48371">
    <property type="entry name" value="ARM repeat"/>
    <property type="match status" value="1"/>
</dbReference>
<dbReference type="EMBL" id="HE978321">
    <property type="protein sequence ID" value="CCK71629.1"/>
    <property type="molecule type" value="Genomic_DNA"/>
</dbReference>
<dbReference type="InterPro" id="IPR034015">
    <property type="entry name" value="M1_LTA4H"/>
</dbReference>
<dbReference type="InterPro" id="IPR045357">
    <property type="entry name" value="Aminopeptidase_N-like_N"/>
</dbReference>
<evidence type="ECO:0000256" key="10">
    <source>
        <dbReference type="ARBA" id="ARBA00022833"/>
    </source>
</evidence>
<dbReference type="Pfam" id="PF09127">
    <property type="entry name" value="Leuk-A4-hydro_C"/>
    <property type="match status" value="1"/>
</dbReference>
<dbReference type="SMART" id="SM01263">
    <property type="entry name" value="Leuk-A4-hydro_C"/>
    <property type="match status" value="1"/>
</dbReference>
<keyword evidence="7 17" id="KW-0645">Protease</keyword>
<evidence type="ECO:0000256" key="11">
    <source>
        <dbReference type="ARBA" id="ARBA00023049"/>
    </source>
</evidence>
<dbReference type="GO" id="GO:0005771">
    <property type="term" value="C:multivesicular body"/>
    <property type="evidence" value="ECO:0007669"/>
    <property type="project" value="EnsemblFungi"/>
</dbReference>
<dbReference type="NCBIfam" id="TIGR02411">
    <property type="entry name" value="leuko_A4_hydro"/>
    <property type="match status" value="1"/>
</dbReference>